<dbReference type="InterPro" id="IPR000626">
    <property type="entry name" value="Ubiquitin-like_dom"/>
</dbReference>
<dbReference type="Gene3D" id="1.10.8.10">
    <property type="entry name" value="DNA helicase RuvA subunit, C-terminal domain"/>
    <property type="match status" value="1"/>
</dbReference>
<dbReference type="Gene3D" id="3.10.20.90">
    <property type="entry name" value="Phosphatidylinositol 3-kinase Catalytic Subunit, Chain A, domain 1"/>
    <property type="match status" value="1"/>
</dbReference>
<dbReference type="RefSeq" id="XP_034114197.1">
    <property type="nucleotide sequence ID" value="XM_034258306.2"/>
</dbReference>
<dbReference type="InterPro" id="IPR009060">
    <property type="entry name" value="UBA-like_sf"/>
</dbReference>
<reference evidence="3" key="1">
    <citation type="submission" date="2025-08" db="UniProtKB">
        <authorList>
            <consortium name="RefSeq"/>
        </authorList>
    </citation>
    <scope>IDENTIFICATION</scope>
    <source>
        <strain evidence="3">15112-1751.03</strain>
        <tissue evidence="3">Whole Adult</tissue>
    </source>
</reference>
<proteinExistence type="predicted"/>
<name>A0A6P8ZC83_DROAB</name>
<dbReference type="Proteomes" id="UP000515160">
    <property type="component" value="Chromosome 2R"/>
</dbReference>
<dbReference type="Pfam" id="PF23195">
    <property type="entry name" value="UBQLN1"/>
    <property type="match status" value="1"/>
</dbReference>
<dbReference type="AlphaFoldDB" id="A0A6P8ZC83"/>
<dbReference type="PANTHER" id="PTHR10677:SF3">
    <property type="entry name" value="FI07626P-RELATED"/>
    <property type="match status" value="1"/>
</dbReference>
<evidence type="ECO:0000313" key="3">
    <source>
        <dbReference type="RefSeq" id="XP_034114197.1"/>
    </source>
</evidence>
<accession>A0A6P8ZC83</accession>
<dbReference type="SUPFAM" id="SSF54236">
    <property type="entry name" value="Ubiquitin-like"/>
    <property type="match status" value="1"/>
</dbReference>
<dbReference type="GO" id="GO:0006511">
    <property type="term" value="P:ubiquitin-dependent protein catabolic process"/>
    <property type="evidence" value="ECO:0007669"/>
    <property type="project" value="TreeGrafter"/>
</dbReference>
<dbReference type="GO" id="GO:0031593">
    <property type="term" value="F:polyubiquitin modification-dependent protein binding"/>
    <property type="evidence" value="ECO:0007669"/>
    <property type="project" value="TreeGrafter"/>
</dbReference>
<keyword evidence="2" id="KW-1185">Reference proteome</keyword>
<feature type="domain" description="Ubiquitin-like" evidence="1">
    <location>
        <begin position="6"/>
        <end position="77"/>
    </location>
</feature>
<organism evidence="2 3">
    <name type="scientific">Drosophila albomicans</name>
    <name type="common">Fruit fly</name>
    <dbReference type="NCBI Taxonomy" id="7291"/>
    <lineage>
        <taxon>Eukaryota</taxon>
        <taxon>Metazoa</taxon>
        <taxon>Ecdysozoa</taxon>
        <taxon>Arthropoda</taxon>
        <taxon>Hexapoda</taxon>
        <taxon>Insecta</taxon>
        <taxon>Pterygota</taxon>
        <taxon>Neoptera</taxon>
        <taxon>Endopterygota</taxon>
        <taxon>Diptera</taxon>
        <taxon>Brachycera</taxon>
        <taxon>Muscomorpha</taxon>
        <taxon>Ephydroidea</taxon>
        <taxon>Drosophilidae</taxon>
        <taxon>Drosophila</taxon>
    </lineage>
</organism>
<dbReference type="OrthoDB" id="10016665at2759"/>
<dbReference type="InterPro" id="IPR015496">
    <property type="entry name" value="Ubiquilin"/>
</dbReference>
<dbReference type="InterPro" id="IPR029071">
    <property type="entry name" value="Ubiquitin-like_domsf"/>
</dbReference>
<dbReference type="PROSITE" id="PS50053">
    <property type="entry name" value="UBIQUITIN_2"/>
    <property type="match status" value="1"/>
</dbReference>
<dbReference type="GO" id="GO:0005829">
    <property type="term" value="C:cytosol"/>
    <property type="evidence" value="ECO:0007669"/>
    <property type="project" value="TreeGrafter"/>
</dbReference>
<protein>
    <submittedName>
        <fullName evidence="3">Ubiquilin-2</fullName>
    </submittedName>
</protein>
<dbReference type="PANTHER" id="PTHR10677">
    <property type="entry name" value="UBIQUILIN"/>
    <property type="match status" value="1"/>
</dbReference>
<evidence type="ECO:0000313" key="2">
    <source>
        <dbReference type="Proteomes" id="UP000515160"/>
    </source>
</evidence>
<evidence type="ECO:0000259" key="1">
    <source>
        <dbReference type="PROSITE" id="PS50053"/>
    </source>
</evidence>
<dbReference type="SUPFAM" id="SSF46934">
    <property type="entry name" value="UBA-like"/>
    <property type="match status" value="1"/>
</dbReference>
<gene>
    <name evidence="3" type="primary">LOC117574469</name>
</gene>
<sequence>MCAKSIEITARETGGGTAVVSLRQNELICNLRALVAVRFEQAIDMIMLIFGGQVLLDVGTIDRQGITEGVTVHVLFRPLRQEEKSNSSPDLNLSTKYLSKKRLEMLKNVDFFQPLLDDPATLRDMMYSDGRLRKLLDESASFRHYMSSDRNLREFFSTLFNPAKVQEQGRRRDIHILRMEWVPGSYSVLNKITSFLNSTQEDNVAANYQNIDAGLHSGDNPQRGRENCLPLPNPWLHEPPVVGQPRRPGRMGRGLKRKCHRLIKSDDTKMLRYAKDWSAFDEYFANANSTESNNSDALDPLFDRSLNIFDFMSTNDSRWEQHFRSELLELDALGHTNQQRNISALLMSFGDVKLACKLLQKWNR</sequence>
<dbReference type="GeneID" id="117574469"/>